<dbReference type="RefSeq" id="WP_092387994.1">
    <property type="nucleotide sequence ID" value="NZ_LT629787.1"/>
</dbReference>
<evidence type="ECO:0000313" key="5">
    <source>
        <dbReference type="Proteomes" id="UP000243924"/>
    </source>
</evidence>
<reference evidence="5" key="1">
    <citation type="submission" date="2016-10" db="EMBL/GenBank/DDBJ databases">
        <authorList>
            <person name="Varghese N."/>
            <person name="Submissions S."/>
        </authorList>
    </citation>
    <scope>NUCLEOTIDE SEQUENCE [LARGE SCALE GENOMIC DNA]</scope>
    <source>
        <strain evidence="5">CECT 8338</strain>
    </source>
</reference>
<dbReference type="AlphaFoldDB" id="A0A1H2H818"/>
<dbReference type="Pfam" id="PF13972">
    <property type="entry name" value="TetR"/>
    <property type="match status" value="1"/>
</dbReference>
<organism evidence="4 5">
    <name type="scientific">Halopseudomonas salegens</name>
    <dbReference type="NCBI Taxonomy" id="1434072"/>
    <lineage>
        <taxon>Bacteria</taxon>
        <taxon>Pseudomonadati</taxon>
        <taxon>Pseudomonadota</taxon>
        <taxon>Gammaproteobacteria</taxon>
        <taxon>Pseudomonadales</taxon>
        <taxon>Pseudomonadaceae</taxon>
        <taxon>Halopseudomonas</taxon>
    </lineage>
</organism>
<evidence type="ECO:0000256" key="1">
    <source>
        <dbReference type="ARBA" id="ARBA00023125"/>
    </source>
</evidence>
<dbReference type="GO" id="GO:0003677">
    <property type="term" value="F:DNA binding"/>
    <property type="evidence" value="ECO:0007669"/>
    <property type="project" value="UniProtKB-UniRule"/>
</dbReference>
<dbReference type="SUPFAM" id="SSF46689">
    <property type="entry name" value="Homeodomain-like"/>
    <property type="match status" value="1"/>
</dbReference>
<dbReference type="PANTHER" id="PTHR43479:SF12">
    <property type="entry name" value="TRANSCRIPTIONAL REGULATORY PROTEIN"/>
    <property type="match status" value="1"/>
</dbReference>
<evidence type="ECO:0000256" key="2">
    <source>
        <dbReference type="PROSITE-ProRule" id="PRU00335"/>
    </source>
</evidence>
<protein>
    <submittedName>
        <fullName evidence="4">Transcriptional regulator, TetR family</fullName>
    </submittedName>
</protein>
<dbReference type="Proteomes" id="UP000243924">
    <property type="component" value="Chromosome I"/>
</dbReference>
<evidence type="ECO:0000259" key="3">
    <source>
        <dbReference type="PROSITE" id="PS50977"/>
    </source>
</evidence>
<dbReference type="InterPro" id="IPR025722">
    <property type="entry name" value="TetR"/>
</dbReference>
<dbReference type="Gene3D" id="1.10.357.10">
    <property type="entry name" value="Tetracycline Repressor, domain 2"/>
    <property type="match status" value="1"/>
</dbReference>
<proteinExistence type="predicted"/>
<feature type="domain" description="HTH tetR-type" evidence="3">
    <location>
        <begin position="1"/>
        <end position="61"/>
    </location>
</feature>
<sequence length="209" mass="24393">MKTRERILHCALELFNEQGEPTVTTLDMANELDISPGNLYYHFKGKEPIIAELLEHFMATTRGLLLPEEEPDTQEPEDYWLFLHLLFEAIIQYRFLFRDLSSLMGRYDAVEQGMQLWLLALRRRFDQQLVALESDGHLLTDSASRQRLLDSQCQTLVYWLDYCRLGGNSSDAEEEPSQGVIQVLGLILPWLDEPTRDWLQALIERYEQA</sequence>
<evidence type="ECO:0000313" key="4">
    <source>
        <dbReference type="EMBL" id="SDU27956.1"/>
    </source>
</evidence>
<dbReference type="PRINTS" id="PR00455">
    <property type="entry name" value="HTHTETR"/>
</dbReference>
<dbReference type="Pfam" id="PF00440">
    <property type="entry name" value="TetR_N"/>
    <property type="match status" value="1"/>
</dbReference>
<keyword evidence="1 2" id="KW-0238">DNA-binding</keyword>
<dbReference type="InterPro" id="IPR009057">
    <property type="entry name" value="Homeodomain-like_sf"/>
</dbReference>
<dbReference type="PROSITE" id="PS50977">
    <property type="entry name" value="HTH_TETR_2"/>
    <property type="match status" value="1"/>
</dbReference>
<dbReference type="InterPro" id="IPR001647">
    <property type="entry name" value="HTH_TetR"/>
</dbReference>
<name>A0A1H2H818_9GAMM</name>
<dbReference type="OrthoDB" id="5816932at2"/>
<feature type="DNA-binding region" description="H-T-H motif" evidence="2">
    <location>
        <begin position="24"/>
        <end position="43"/>
    </location>
</feature>
<dbReference type="PANTHER" id="PTHR43479">
    <property type="entry name" value="ACREF/ENVCD OPERON REPRESSOR-RELATED"/>
    <property type="match status" value="1"/>
</dbReference>
<dbReference type="STRING" id="1434072.SAMN05216210_2843"/>
<keyword evidence="5" id="KW-1185">Reference proteome</keyword>
<dbReference type="InterPro" id="IPR050624">
    <property type="entry name" value="HTH-type_Tx_Regulator"/>
</dbReference>
<gene>
    <name evidence="4" type="ORF">SAMN05216210_2843</name>
</gene>
<dbReference type="EMBL" id="LT629787">
    <property type="protein sequence ID" value="SDU27956.1"/>
    <property type="molecule type" value="Genomic_DNA"/>
</dbReference>
<accession>A0A1H2H818</accession>